<dbReference type="Pfam" id="PF00296">
    <property type="entry name" value="Bac_luciferase"/>
    <property type="match status" value="1"/>
</dbReference>
<dbReference type="Proteomes" id="UP000238308">
    <property type="component" value="Unassembled WGS sequence"/>
</dbReference>
<dbReference type="AlphaFoldDB" id="A0A2T0XD34"/>
<proteinExistence type="inferred from homology"/>
<keyword evidence="1 6" id="KW-0285">Flavoprotein</keyword>
<dbReference type="NCBIfam" id="TIGR03860">
    <property type="entry name" value="FMN_nitrolo"/>
    <property type="match status" value="1"/>
</dbReference>
<dbReference type="EMBL" id="PVTV01000016">
    <property type="protein sequence ID" value="PRY96843.1"/>
    <property type="molecule type" value="Genomic_DNA"/>
</dbReference>
<comment type="similarity">
    <text evidence="5">Belongs to the NtaA/SnaA/DszA monooxygenase family.</text>
</comment>
<dbReference type="GO" id="GO:0016705">
    <property type="term" value="F:oxidoreductase activity, acting on paired donors, with incorporation or reduction of molecular oxygen"/>
    <property type="evidence" value="ECO:0007669"/>
    <property type="project" value="InterPro"/>
</dbReference>
<dbReference type="SUPFAM" id="SSF51679">
    <property type="entry name" value="Bacterial luciferase-like"/>
    <property type="match status" value="1"/>
</dbReference>
<feature type="binding site" evidence="6">
    <location>
        <position position="212"/>
    </location>
    <ligand>
        <name>FMN</name>
        <dbReference type="ChEBI" id="CHEBI:58210"/>
    </ligand>
</feature>
<dbReference type="Gene3D" id="3.20.20.30">
    <property type="entry name" value="Luciferase-like domain"/>
    <property type="match status" value="1"/>
</dbReference>
<feature type="binding site" evidence="6">
    <location>
        <position position="51"/>
    </location>
    <ligand>
        <name>FMN</name>
        <dbReference type="ChEBI" id="CHEBI:58210"/>
    </ligand>
</feature>
<evidence type="ECO:0000256" key="4">
    <source>
        <dbReference type="ARBA" id="ARBA00023033"/>
    </source>
</evidence>
<evidence type="ECO:0000256" key="2">
    <source>
        <dbReference type="ARBA" id="ARBA00022643"/>
    </source>
</evidence>
<evidence type="ECO:0000256" key="6">
    <source>
        <dbReference type="PIRSR" id="PIRSR000337-1"/>
    </source>
</evidence>
<feature type="binding site" evidence="6">
    <location>
        <position position="137"/>
    </location>
    <ligand>
        <name>FMN</name>
        <dbReference type="ChEBI" id="CHEBI:58210"/>
    </ligand>
</feature>
<dbReference type="InterPro" id="IPR016215">
    <property type="entry name" value="NTA_MOA"/>
</dbReference>
<protein>
    <submittedName>
        <fullName evidence="8">FMN-dependent oxidoreductase (Nitrilotriacetate monooxygenase family)</fullName>
    </submittedName>
</protein>
<reference evidence="8 9" key="1">
    <citation type="submission" date="2018-03" db="EMBL/GenBank/DDBJ databases">
        <title>Genomic Encyclopedia of Type Strains, Phase III (KMG-III): the genomes of soil and plant-associated and newly described type strains.</title>
        <authorList>
            <person name="Whitman W."/>
        </authorList>
    </citation>
    <scope>NUCLEOTIDE SEQUENCE [LARGE SCALE GENOMIC DNA]</scope>
    <source>
        <strain evidence="8 9">MWH-P2sevCIIIb</strain>
    </source>
</reference>
<comment type="caution">
    <text evidence="8">The sequence shown here is derived from an EMBL/GenBank/DDBJ whole genome shotgun (WGS) entry which is preliminary data.</text>
</comment>
<sequence>MKLGLFLLAAGHHAGGWRHPDAESGTENIDHVIRIAQAAERAKFDMVFFGDRLLTTPDSHPSMITRPDPLAMLAALSMVTTHIGLAGTASTTYTEPFNLARTLATVDKLSKGRAAWNIVTTFADGSINFSRDRHPDHALRYEIAQEHVEVVKALWRSWDANPYVQDKEAGVYVDVKKMHAINHKGRFFNIAGPLNVTPSPQGHPVLIQAGSSGPGQALAAKHAEVVFTAQQDLTDAQNFYSGLKAQVIEKGRNANQCLVMPGLMPIIGRTEREAKDKLAQLQSYTDQSNALAILGEELAFDVSDYPIDGPVPELPPDPSAHSRRHLLVRLAKEKNLTLRELYHQVASARGHQIVVGTALQVADHMIKWVDEGAADGFNIMPAYFPGGFEDFIREVVPILQERGRMRREYDGSTLREHLGLKAATLTD</sequence>
<dbReference type="PIRSF" id="PIRSF000337">
    <property type="entry name" value="NTA_MOA"/>
    <property type="match status" value="1"/>
</dbReference>
<dbReference type="InterPro" id="IPR036661">
    <property type="entry name" value="Luciferase-like_sf"/>
</dbReference>
<gene>
    <name evidence="8" type="ORF">BCM14_2599</name>
</gene>
<keyword evidence="3" id="KW-0560">Oxidoreductase</keyword>
<dbReference type="GO" id="GO:0004497">
    <property type="term" value="F:monooxygenase activity"/>
    <property type="evidence" value="ECO:0007669"/>
    <property type="project" value="UniProtKB-KW"/>
</dbReference>
<keyword evidence="4 8" id="KW-0503">Monooxygenase</keyword>
<dbReference type="PANTHER" id="PTHR30011">
    <property type="entry name" value="ALKANESULFONATE MONOOXYGENASE-RELATED"/>
    <property type="match status" value="1"/>
</dbReference>
<evidence type="ECO:0000259" key="7">
    <source>
        <dbReference type="Pfam" id="PF00296"/>
    </source>
</evidence>
<dbReference type="OrthoDB" id="4505903at2"/>
<dbReference type="RefSeq" id="WP_106228427.1">
    <property type="nucleotide sequence ID" value="NZ_PVTV01000016.1"/>
</dbReference>
<feature type="binding site" evidence="6">
    <location>
        <position position="211"/>
    </location>
    <ligand>
        <name>FMN</name>
        <dbReference type="ChEBI" id="CHEBI:58210"/>
    </ligand>
</feature>
<dbReference type="PANTHER" id="PTHR30011:SF16">
    <property type="entry name" value="C2H2 FINGER DOMAIN TRANSCRIPTION FACTOR (EUROFUNG)-RELATED"/>
    <property type="match status" value="1"/>
</dbReference>
<dbReference type="InterPro" id="IPR051260">
    <property type="entry name" value="Diverse_substr_monoxygenases"/>
</dbReference>
<feature type="binding site" evidence="6">
    <location>
        <position position="88"/>
    </location>
    <ligand>
        <name>FMN</name>
        <dbReference type="ChEBI" id="CHEBI:58210"/>
    </ligand>
</feature>
<evidence type="ECO:0000256" key="1">
    <source>
        <dbReference type="ARBA" id="ARBA00022630"/>
    </source>
</evidence>
<accession>A0A2T0XD34</accession>
<dbReference type="InterPro" id="IPR011251">
    <property type="entry name" value="Luciferase-like_dom"/>
</dbReference>
<keyword evidence="2 6" id="KW-0288">FMN</keyword>
<feature type="binding site" evidence="6">
    <location>
        <position position="141"/>
    </location>
    <ligand>
        <name>FMN</name>
        <dbReference type="ChEBI" id="CHEBI:58210"/>
    </ligand>
</feature>
<evidence type="ECO:0000256" key="3">
    <source>
        <dbReference type="ARBA" id="ARBA00023002"/>
    </source>
</evidence>
<evidence type="ECO:0000256" key="5">
    <source>
        <dbReference type="ARBA" id="ARBA00033748"/>
    </source>
</evidence>
<organism evidence="8 9">
    <name type="scientific">Jezberella montanilacus</name>
    <dbReference type="NCBI Taxonomy" id="323426"/>
    <lineage>
        <taxon>Bacteria</taxon>
        <taxon>Pseudomonadati</taxon>
        <taxon>Pseudomonadota</taxon>
        <taxon>Betaproteobacteria</taxon>
        <taxon>Burkholderiales</taxon>
        <taxon>Alcaligenaceae</taxon>
        <taxon>Jezberella</taxon>
    </lineage>
</organism>
<feature type="domain" description="Luciferase-like" evidence="7">
    <location>
        <begin position="16"/>
        <end position="373"/>
    </location>
</feature>
<keyword evidence="9" id="KW-1185">Reference proteome</keyword>
<evidence type="ECO:0000313" key="8">
    <source>
        <dbReference type="EMBL" id="PRY96843.1"/>
    </source>
</evidence>
<name>A0A2T0XD34_9BURK</name>
<evidence type="ECO:0000313" key="9">
    <source>
        <dbReference type="Proteomes" id="UP000238308"/>
    </source>
</evidence>
<dbReference type="CDD" id="cd01095">
    <property type="entry name" value="Nitrilotriacetate_monoxgenase"/>
    <property type="match status" value="1"/>
</dbReference>